<organism evidence="2 3">
    <name type="scientific">Loxostege sticticalis</name>
    <name type="common">Beet webworm moth</name>
    <dbReference type="NCBI Taxonomy" id="481309"/>
    <lineage>
        <taxon>Eukaryota</taxon>
        <taxon>Metazoa</taxon>
        <taxon>Ecdysozoa</taxon>
        <taxon>Arthropoda</taxon>
        <taxon>Hexapoda</taxon>
        <taxon>Insecta</taxon>
        <taxon>Pterygota</taxon>
        <taxon>Neoptera</taxon>
        <taxon>Endopterygota</taxon>
        <taxon>Lepidoptera</taxon>
        <taxon>Glossata</taxon>
        <taxon>Ditrysia</taxon>
        <taxon>Pyraloidea</taxon>
        <taxon>Crambidae</taxon>
        <taxon>Pyraustinae</taxon>
        <taxon>Loxostege</taxon>
    </lineage>
</organism>
<dbReference type="EMBL" id="JBEDNZ010000030">
    <property type="protein sequence ID" value="KAL0808822.1"/>
    <property type="molecule type" value="Genomic_DNA"/>
</dbReference>
<evidence type="ECO:0000313" key="2">
    <source>
        <dbReference type="EMBL" id="KAL0808822.1"/>
    </source>
</evidence>
<name>A0ABD0S455_LOXSC</name>
<reference evidence="2 3" key="1">
    <citation type="submission" date="2024-06" db="EMBL/GenBank/DDBJ databases">
        <title>A chromosome-level genome assembly of beet webworm, Loxostege sticticalis.</title>
        <authorList>
            <person name="Zhang Y."/>
        </authorList>
    </citation>
    <scope>NUCLEOTIDE SEQUENCE [LARGE SCALE GENOMIC DNA]</scope>
    <source>
        <strain evidence="2">AQ028</strain>
        <tissue evidence="2">Male pupae</tissue>
    </source>
</reference>
<feature type="domain" description="Nuclear pore complex protein NUP96 C-terminal" evidence="1">
    <location>
        <begin position="255"/>
        <end position="530"/>
    </location>
</feature>
<protein>
    <recommendedName>
        <fullName evidence="1">Nuclear pore complex protein NUP96 C-terminal domain-containing protein</fullName>
    </recommendedName>
</protein>
<evidence type="ECO:0000259" key="1">
    <source>
        <dbReference type="Pfam" id="PF12110"/>
    </source>
</evidence>
<accession>A0ABD0S455</accession>
<comment type="caution">
    <text evidence="2">The sequence shown here is derived from an EMBL/GenBank/DDBJ whole genome shotgun (WGS) entry which is preliminary data.</text>
</comment>
<evidence type="ECO:0000313" key="3">
    <source>
        <dbReference type="Proteomes" id="UP001549921"/>
    </source>
</evidence>
<dbReference type="InterPro" id="IPR021967">
    <property type="entry name" value="Nup98_C"/>
</dbReference>
<gene>
    <name evidence="2" type="ORF">ABMA28_012499</name>
</gene>
<dbReference type="Gene3D" id="1.25.40.690">
    <property type="match status" value="1"/>
</dbReference>
<dbReference type="Pfam" id="PF12110">
    <property type="entry name" value="Nup96"/>
    <property type="match status" value="1"/>
</dbReference>
<proteinExistence type="predicted"/>
<sequence length="726" mass="80704">MDEAPISIIEEHPMKPLMVRPHTIVLKYHRKVPPFSQTIAGRLGAAYLADMSVCRARHSRAGFGPRATLAYVTSYDSVSDLPKNAELCDLNKYVRGRLNDDWSESVVARLAVAEGDSTSYLQEALSRHLETLLEYSDFVECGEGQCPQLVVKRAPRDRRDLLNKHLRDARQLSGSGARFGVSSAYCYEVWKLCDALWGADLDNDGVPGTDVASIVNRHRRLLDWLRDAVAEATDKELSKPSEGEAEDEADGHSARVWTLLLGGRILEACKVCREHGDLNMAVLIAQAAGDPAFRSLVSRQLSQWRACGAETTIARHRLASLRLVAGERDRLETVDWLRALHATARYLCPQVPTLERVIRTYEGFFSQSEEQEENIDLSTIEADEMGMSVPLPPYMEQYDVRENGNTRRVLDLRYELMRARANNSRPRLRPASYSPDPLDYSLCFLLGTWFGHPTSDSITGCADQLEACGLWHLAVQALAYHPDTVVRGHLIRGVLSRHAPATADTPELTRRLQLVERLRVPCEWVLLARAHRAKYEHLPAIEAEHLVNAGQYNAAHRVLLEELQTQAVLGDDLKSIAPLLEKLHEAAQRQQVTGWEAGGQALYHYLHVVDEIRGLVSSPAAPARLEALRPRVAAACRSLRQLQPTTPRHCAARAEMGARLVQLALAAGEPPHHLAALLKALRLPHDCTAHAMYKITTDLAEQASDSCIESATSSPLSSHHRAAIQS</sequence>
<dbReference type="Proteomes" id="UP001549921">
    <property type="component" value="Unassembled WGS sequence"/>
</dbReference>
<dbReference type="AlphaFoldDB" id="A0ABD0S455"/>